<dbReference type="AlphaFoldDB" id="A0A1S8NDP5"/>
<feature type="domain" description="DUF4097" evidence="1">
    <location>
        <begin position="135"/>
        <end position="223"/>
    </location>
</feature>
<dbReference type="EMBL" id="LZYZ01000002">
    <property type="protein sequence ID" value="OOM14579.1"/>
    <property type="molecule type" value="Genomic_DNA"/>
</dbReference>
<comment type="caution">
    <text evidence="2">The sequence shown here is derived from an EMBL/GenBank/DDBJ whole genome shotgun (WGS) entry which is preliminary data.</text>
</comment>
<gene>
    <name evidence="2" type="ORF">CLOSAC_14590</name>
</gene>
<protein>
    <recommendedName>
        <fullName evidence="1">DUF4097 domain-containing protein</fullName>
    </recommendedName>
</protein>
<dbReference type="Pfam" id="PF13349">
    <property type="entry name" value="DUF4097"/>
    <property type="match status" value="1"/>
</dbReference>
<evidence type="ECO:0000259" key="1">
    <source>
        <dbReference type="Pfam" id="PF13349"/>
    </source>
</evidence>
<dbReference type="RefSeq" id="WP_077864826.1">
    <property type="nucleotide sequence ID" value="NZ_LZYZ01000002.1"/>
</dbReference>
<dbReference type="Proteomes" id="UP000191154">
    <property type="component" value="Unassembled WGS sequence"/>
</dbReference>
<reference evidence="2 3" key="1">
    <citation type="submission" date="2016-05" db="EMBL/GenBank/DDBJ databases">
        <title>Microbial solvent formation.</title>
        <authorList>
            <person name="Poehlein A."/>
            <person name="Montoya Solano J.D."/>
            <person name="Flitsch S."/>
            <person name="Krabben P."/>
            <person name="Duerre P."/>
            <person name="Daniel R."/>
        </authorList>
    </citation>
    <scope>NUCLEOTIDE SEQUENCE [LARGE SCALE GENOMIC DNA]</scope>
    <source>
        <strain evidence="2 3">L1-8</strain>
    </source>
</reference>
<evidence type="ECO:0000313" key="3">
    <source>
        <dbReference type="Proteomes" id="UP000191154"/>
    </source>
</evidence>
<dbReference type="InterPro" id="IPR025164">
    <property type="entry name" value="Toastrack_DUF4097"/>
</dbReference>
<organism evidence="2 3">
    <name type="scientific">Clostridium saccharobutylicum</name>
    <dbReference type="NCBI Taxonomy" id="169679"/>
    <lineage>
        <taxon>Bacteria</taxon>
        <taxon>Bacillati</taxon>
        <taxon>Bacillota</taxon>
        <taxon>Clostridia</taxon>
        <taxon>Eubacteriales</taxon>
        <taxon>Clostridiaceae</taxon>
        <taxon>Clostridium</taxon>
    </lineage>
</organism>
<accession>A0A1S8NDP5</accession>
<evidence type="ECO:0000313" key="2">
    <source>
        <dbReference type="EMBL" id="OOM14579.1"/>
    </source>
</evidence>
<name>A0A1S8NDP5_CLOSA</name>
<dbReference type="STRING" id="169679.CSACC_19730"/>
<sequence length="226" mass="24946">MTKRIFQVLVVVLILGLLVGGIIFSLPAKTTNEQRIFTSKEISNLQEISLDGNFDVNVTTSDSKDVKCNFSKTKTGYTYNEYELESRIENNVLYVTTNIKNEMNFVLGGETLSVNIDIPKSYKNKLSIKSKLSKINISNSNSEDIECSTTDGETKILLDKICGNITVNTHLGDIDLKLPKDEKINLSAKSRLGKVTNNLDSNVDSSISEKNINLLSSDGNITINGN</sequence>
<proteinExistence type="predicted"/>